<dbReference type="InterPro" id="IPR018247">
    <property type="entry name" value="EF_Hand_1_Ca_BS"/>
</dbReference>
<feature type="chain" id="PRO_5043797238" description="EF-hand domain-containing protein" evidence="2">
    <location>
        <begin position="30"/>
        <end position="1951"/>
    </location>
</feature>
<dbReference type="InterPro" id="IPR011992">
    <property type="entry name" value="EF-hand-dom_pair"/>
</dbReference>
<dbReference type="PANTHER" id="PTHR22925:SF3">
    <property type="entry name" value="GLYCOSYL HYDROLASE FAMILY PROTEIN 43"/>
    <property type="match status" value="1"/>
</dbReference>
<keyword evidence="2" id="KW-0732">Signal</keyword>
<gene>
    <name evidence="4" type="ORF">N0F65_008800</name>
</gene>
<dbReference type="PROSITE" id="PS50222">
    <property type="entry name" value="EF_HAND_2"/>
    <property type="match status" value="2"/>
</dbReference>
<evidence type="ECO:0000256" key="2">
    <source>
        <dbReference type="SAM" id="SignalP"/>
    </source>
</evidence>
<feature type="domain" description="EF-hand" evidence="3">
    <location>
        <begin position="1489"/>
        <end position="1514"/>
    </location>
</feature>
<dbReference type="SUPFAM" id="SSF47473">
    <property type="entry name" value="EF-hand"/>
    <property type="match status" value="1"/>
</dbReference>
<dbReference type="InterPro" id="IPR023296">
    <property type="entry name" value="Glyco_hydro_beta-prop_sf"/>
</dbReference>
<dbReference type="Pfam" id="PF13202">
    <property type="entry name" value="EF-hand_5"/>
    <property type="match status" value="2"/>
</dbReference>
<sequence length="1951" mass="214391">MKRPTTARTAARIASLCALVSAFAGVSSTSSIADLWYRTTRCDELSSSAECAQYERCKDTHRCARGNEDYLIKAARLESFDRQFGGGTRSPISLVNDFEDWKSGTHGWTMSDSMNAIVIEERKMRRSAPTLGLNTFNFTVIGSLELADGYLVFDTDKARVWGDINLDGALTLTTPGTKVAVFNFMTVYLGQNVTVRFQGSNAICIMSRSSMIIDTRLEVRPGTLGGFPGGGFVGSGPRNNNRNGPGSTNVRVYVKTISTFGTHVPEIQEIQTSCAPGQRMQGHFIVRYMGLQTQPIPYDASAYDVKRYLETTFPDIGSLDVQRTDTSEQVPEIGRLWRITFLSAVGNAPQLGAISKLTGLGSRVDTRTIRDGNELSGTFSLSFFNVRGRQLPHDINAEDLRLAMLADFPFLLDARVSRTDGTGQCIQGSTLPDQTSSNTITNDHSSLYQPSEWLLPTQRLFEQGESFKNNQDRLCSAGRGAAGGFVWKLQFWTRRGNQMPFSPSSHVSTLVDSPEPLVINTDNLKGAGAAGEVVDSLCFSLAFGGGGGTFANAGGAGYTVPFQTTTDFALIYSDNTISDLLGGSGGAGGGLDPIDIFPVVQPTLGGAGGGVIMLTAVNDILVGSSGLVSVNGGHGGRGFTAGGGGSAGTVLVTAGGVVTHHGSIQAIGGHGGPSTPSNNAAFSMPGGGGSGGRIAIYAQAFSTWGAGVVVASGGTSQDAARVGGAGSVRVQVHTALAIRVDPSVGAAGTVKSLLIDGEENDDVGRSPSLHANARQVVRNGPRFAFLQPSRPTRVAFFVRVGNFRVGTITNNQGAVFGLHAQALTGNNNEFVIATAIADGYFTHEANTFQLPRQRFQEKIQPLRWYKVDILIDWDNHAYSILLNDVLKVRAASFVATQVSGISLNNYHGMSTWWDELYVGTNHLMGFECPHVSTATLVTTGQSTGVVVVAKRPLRKLWRAAMHGEPTSFHPMVKHESHLSAREVYKHNNGDMVPFDGAPHRAFLNDVQEYETEESDGTGEEDLSNGDEVMSYSEILITEELAQDSTIVLPLETGIYLDTLASDRSSSTKDESEWSKAESAYWYSEVYNFSTGYGGIGACSTVDFVEWRNEGIMLHFVNITDPFGGLPGGQTLLADRPKVIFNADTNQFVMWMHVDNLNNTMGLSAVATSAFPNGPFLFTRSFFPDAPLESPGGQSINETHDQTIAFVGETAYLIRTYFKTVEYWLPRPVMDPLWQSVQNPDNTTNFGLNYHRAFYHQGYDNPNDIYLQRWRMEDTPWQVICCQPTNMSNCVSNYSVPGTALEICPPGMEKTKILGQSQMKNGSHLHSRYKDPNDPANSYFIPHSVPSHTTWGFQVYNVKTWRGNYFDSLSTNITSFVFHRFAGERMRLTIASNPKEQYTYPNAEELHSTFIPTNDTAILDELLGTLGVPLTPAFKDKYSSYDLAEIDVNSDGKVTSYEVGELVKSKDRLSAQLYNSLLKDFNDLKWDQVNVMDADGNGKITFEEFEDWVGLDPNLMFDQFDLDKSGYLDENELARLLWYRQLPRLDAAMILLDPSFDGRVYYSRFRDWLLQAPDYIFTTYDFDGSNSLNDFEIGLMVKDLGPYFAEPDVVKWIKGYNQTEISKDAYVSWLSATTSLLGDARDQLKIDNAVLGTGPDSLTGPLQVVERRRAKYVAISRLSKDHLGTQGLMKEIEGDFEGREALLNYFEFAEQLFGLHDDNIVMNWQDAASEGPQPFRAFLSSEQLSDRASYWNGRHWEGRPSAPALFTYGSQCLQVAGVYSSDSGCLPCLTRSPFATSSSDDYQTRYRARSHCEPQKELDAYIKAFDLQVSIQLRYQQQSVFGPQGIQPHYSPCYNQSQFFPCDVHKILDGNVADTHRDSHTRETAWNLQWEKHPNNIKSSQKIRVDDLQPASLGPTFSERFPARDRASSSMLLDGNITCSPDELHSVIGGGT</sequence>
<evidence type="ECO:0000313" key="5">
    <source>
        <dbReference type="Proteomes" id="UP001146120"/>
    </source>
</evidence>
<dbReference type="Gene3D" id="2.115.10.20">
    <property type="entry name" value="Glycosyl hydrolase domain, family 43"/>
    <property type="match status" value="1"/>
</dbReference>
<dbReference type="PROSITE" id="PS00018">
    <property type="entry name" value="EF_HAND_1"/>
    <property type="match status" value="4"/>
</dbReference>
<evidence type="ECO:0000256" key="1">
    <source>
        <dbReference type="ARBA" id="ARBA00022837"/>
    </source>
</evidence>
<dbReference type="CDD" id="cd00051">
    <property type="entry name" value="EFh"/>
    <property type="match status" value="2"/>
</dbReference>
<dbReference type="GO" id="GO:0005509">
    <property type="term" value="F:calcium ion binding"/>
    <property type="evidence" value="ECO:0007669"/>
    <property type="project" value="InterPro"/>
</dbReference>
<reference evidence="4" key="2">
    <citation type="journal article" date="2023" name="Microbiol Resour">
        <title>Decontamination and Annotation of the Draft Genome Sequence of the Oomycete Lagenidium giganteum ARSEF 373.</title>
        <authorList>
            <person name="Morgan W.R."/>
            <person name="Tartar A."/>
        </authorList>
    </citation>
    <scope>NUCLEOTIDE SEQUENCE</scope>
    <source>
        <strain evidence="4">ARSEF 373</strain>
    </source>
</reference>
<feature type="signal peptide" evidence="2">
    <location>
        <begin position="1"/>
        <end position="29"/>
    </location>
</feature>
<reference evidence="4" key="1">
    <citation type="submission" date="2022-11" db="EMBL/GenBank/DDBJ databases">
        <authorList>
            <person name="Morgan W.R."/>
            <person name="Tartar A."/>
        </authorList>
    </citation>
    <scope>NUCLEOTIDE SEQUENCE</scope>
    <source>
        <strain evidence="4">ARSEF 373</strain>
    </source>
</reference>
<evidence type="ECO:0000259" key="3">
    <source>
        <dbReference type="PROSITE" id="PS50222"/>
    </source>
</evidence>
<organism evidence="4 5">
    <name type="scientific">Lagenidium giganteum</name>
    <dbReference type="NCBI Taxonomy" id="4803"/>
    <lineage>
        <taxon>Eukaryota</taxon>
        <taxon>Sar</taxon>
        <taxon>Stramenopiles</taxon>
        <taxon>Oomycota</taxon>
        <taxon>Peronosporomycetes</taxon>
        <taxon>Pythiales</taxon>
        <taxon>Pythiaceae</taxon>
    </lineage>
</organism>
<protein>
    <recommendedName>
        <fullName evidence="3">EF-hand domain-containing protein</fullName>
    </recommendedName>
</protein>
<dbReference type="InterPro" id="IPR002048">
    <property type="entry name" value="EF_hand_dom"/>
</dbReference>
<feature type="domain" description="EF-hand" evidence="3">
    <location>
        <begin position="1515"/>
        <end position="1542"/>
    </location>
</feature>
<accession>A0AAV2YZE4</accession>
<dbReference type="Gene3D" id="1.10.238.10">
    <property type="entry name" value="EF-hand"/>
    <property type="match status" value="2"/>
</dbReference>
<dbReference type="Proteomes" id="UP001146120">
    <property type="component" value="Unassembled WGS sequence"/>
</dbReference>
<keyword evidence="1" id="KW-0106">Calcium</keyword>
<keyword evidence="5" id="KW-1185">Reference proteome</keyword>
<dbReference type="EMBL" id="DAKRPA010000100">
    <property type="protein sequence ID" value="DAZ98674.1"/>
    <property type="molecule type" value="Genomic_DNA"/>
</dbReference>
<proteinExistence type="predicted"/>
<comment type="caution">
    <text evidence="4">The sequence shown here is derived from an EMBL/GenBank/DDBJ whole genome shotgun (WGS) entry which is preliminary data.</text>
</comment>
<dbReference type="SUPFAM" id="SSF75005">
    <property type="entry name" value="Arabinanase/levansucrase/invertase"/>
    <property type="match status" value="1"/>
</dbReference>
<evidence type="ECO:0000313" key="4">
    <source>
        <dbReference type="EMBL" id="DAZ98674.1"/>
    </source>
</evidence>
<dbReference type="PANTHER" id="PTHR22925">
    <property type="entry name" value="GLYCOSYL HYDROLASE 43 FAMILY MEMBER"/>
    <property type="match status" value="1"/>
</dbReference>
<name>A0AAV2YZE4_9STRA</name>
<dbReference type="SMART" id="SM00054">
    <property type="entry name" value="EFh"/>
    <property type="match status" value="4"/>
</dbReference>